<dbReference type="GO" id="GO:0005634">
    <property type="term" value="C:nucleus"/>
    <property type="evidence" value="ECO:0000318"/>
    <property type="project" value="GO_Central"/>
</dbReference>
<feature type="binding site" evidence="16">
    <location>
        <position position="216"/>
    </location>
    <ligand>
        <name>S-adenosyl-L-methionine</name>
        <dbReference type="ChEBI" id="CHEBI:59789"/>
    </ligand>
</feature>
<keyword evidence="9 15" id="KW-0506">mRNA capping</keyword>
<dbReference type="InterPro" id="IPR039753">
    <property type="entry name" value="RG7MT1"/>
</dbReference>
<evidence type="ECO:0000256" key="11">
    <source>
        <dbReference type="ARBA" id="ARBA00032772"/>
    </source>
</evidence>
<evidence type="ECO:0000256" key="12">
    <source>
        <dbReference type="ARBA" id="ARBA00033387"/>
    </source>
</evidence>
<evidence type="ECO:0000256" key="8">
    <source>
        <dbReference type="ARBA" id="ARBA00022884"/>
    </source>
</evidence>
<name>B6K5Q9_SCHJY</name>
<comment type="function">
    <text evidence="1">Responsible for methylating the 5'-cap structure of mRNAs.</text>
</comment>
<dbReference type="eggNOG" id="KOG1975">
    <property type="taxonomic scope" value="Eukaryota"/>
</dbReference>
<evidence type="ECO:0000256" key="15">
    <source>
        <dbReference type="PIRNR" id="PIRNR028762"/>
    </source>
</evidence>
<dbReference type="GO" id="GO:0070693">
    <property type="term" value="C:P-TEFb-cap methyltransferase complex"/>
    <property type="evidence" value="ECO:0007669"/>
    <property type="project" value="EnsemblFungi"/>
</dbReference>
<feature type="binding site" evidence="16">
    <location>
        <position position="244"/>
    </location>
    <ligand>
        <name>S-adenosyl-L-methionine</name>
        <dbReference type="ChEBI" id="CHEBI:59789"/>
    </ligand>
</feature>
<keyword evidence="5 15" id="KW-0507">mRNA processing</keyword>
<organism evidence="20 22">
    <name type="scientific">Schizosaccharomyces japonicus (strain yFS275 / FY16936)</name>
    <name type="common">Fission yeast</name>
    <dbReference type="NCBI Taxonomy" id="402676"/>
    <lineage>
        <taxon>Eukaryota</taxon>
        <taxon>Fungi</taxon>
        <taxon>Dikarya</taxon>
        <taxon>Ascomycota</taxon>
        <taxon>Taphrinomycotina</taxon>
        <taxon>Schizosaccharomycetes</taxon>
        <taxon>Schizosaccharomycetales</taxon>
        <taxon>Schizosaccharomycetaceae</taxon>
        <taxon>Schizosaccharomyces</taxon>
    </lineage>
</organism>
<dbReference type="CDD" id="cd02440">
    <property type="entry name" value="AdoMet_MTases"/>
    <property type="match status" value="1"/>
</dbReference>
<evidence type="ECO:0000256" key="7">
    <source>
        <dbReference type="ARBA" id="ARBA00022691"/>
    </source>
</evidence>
<dbReference type="AlphaFoldDB" id="B6K5Q9"/>
<dbReference type="InterPro" id="IPR004971">
    <property type="entry name" value="mRNA_G-N7_MeTrfase_dom"/>
</dbReference>
<comment type="similarity">
    <text evidence="15">Belongs to the class I-like SAM-binding methyltransferase superfamily. mRNA cap 0 methyltransferase family.</text>
</comment>
<evidence type="ECO:0000256" key="10">
    <source>
        <dbReference type="ARBA" id="ARBA00023242"/>
    </source>
</evidence>
<dbReference type="RefSeq" id="XP_002175156.1">
    <property type="nucleotide sequence ID" value="XM_002175120.2"/>
</dbReference>
<keyword evidence="7 15" id="KW-0949">S-adenosyl-L-methionine</keyword>
<dbReference type="PANTHER" id="PTHR12189:SF2">
    <property type="entry name" value="MRNA CAP GUANINE-N7 METHYLTRANSFERASE"/>
    <property type="match status" value="1"/>
</dbReference>
<dbReference type="HOGENOM" id="CLU_020346_2_2_1"/>
<dbReference type="JaponicusDB" id="SJAG_04034">
    <property type="gene designation" value="pcm1"/>
</dbReference>
<dbReference type="OrthoDB" id="10248867at2759"/>
<dbReference type="GO" id="GO:0004482">
    <property type="term" value="F:mRNA 5'-cap (guanine-N7-)-methyltransferase activity"/>
    <property type="evidence" value="ECO:0000318"/>
    <property type="project" value="GO_Central"/>
</dbReference>
<feature type="compositionally biased region" description="Polar residues" evidence="18">
    <location>
        <begin position="86"/>
        <end position="103"/>
    </location>
</feature>
<dbReference type="PANTHER" id="PTHR12189">
    <property type="entry name" value="MRNA GUANINE-7- METHYLTRANSFERASE"/>
    <property type="match status" value="1"/>
</dbReference>
<feature type="compositionally biased region" description="Basic and acidic residues" evidence="18">
    <location>
        <begin position="56"/>
        <end position="70"/>
    </location>
</feature>
<evidence type="ECO:0000256" key="13">
    <source>
        <dbReference type="ARBA" id="ARBA00044712"/>
    </source>
</evidence>
<evidence type="ECO:0000313" key="21">
    <source>
        <dbReference type="JaponicusDB" id="SJAG_04034"/>
    </source>
</evidence>
<dbReference type="EMBL" id="KE651167">
    <property type="protein sequence ID" value="EEB08863.1"/>
    <property type="molecule type" value="Genomic_DNA"/>
</dbReference>
<evidence type="ECO:0000256" key="6">
    <source>
        <dbReference type="ARBA" id="ARBA00022679"/>
    </source>
</evidence>
<dbReference type="PIRSF" id="PIRSF028762">
    <property type="entry name" value="ABD1"/>
    <property type="match status" value="1"/>
</dbReference>
<feature type="binding site" evidence="16">
    <location>
        <position position="146"/>
    </location>
    <ligand>
        <name>S-adenosyl-L-methionine</name>
        <dbReference type="ChEBI" id="CHEBI:59789"/>
    </ligand>
</feature>
<keyword evidence="22" id="KW-1185">Reference proteome</keyword>
<feature type="site" description="mRNA cap binding" evidence="17">
    <location>
        <position position="175"/>
    </location>
</feature>
<dbReference type="PROSITE" id="PS51562">
    <property type="entry name" value="RNA_CAP0_MT"/>
    <property type="match status" value="1"/>
</dbReference>
<dbReference type="GO" id="GO:0003723">
    <property type="term" value="F:RNA binding"/>
    <property type="evidence" value="ECO:0007669"/>
    <property type="project" value="UniProtKB-KW"/>
</dbReference>
<evidence type="ECO:0000256" key="9">
    <source>
        <dbReference type="ARBA" id="ARBA00023042"/>
    </source>
</evidence>
<evidence type="ECO:0000256" key="5">
    <source>
        <dbReference type="ARBA" id="ARBA00022664"/>
    </source>
</evidence>
<dbReference type="GeneID" id="7047558"/>
<feature type="binding site" evidence="16">
    <location>
        <position position="239"/>
    </location>
    <ligand>
        <name>S-adenosyl-L-methionine</name>
        <dbReference type="ChEBI" id="CHEBI:59789"/>
    </ligand>
</feature>
<dbReference type="STRING" id="402676.B6K5Q9"/>
<dbReference type="SUPFAM" id="SSF53335">
    <property type="entry name" value="S-adenosyl-L-methionine-dependent methyltransferases"/>
    <property type="match status" value="1"/>
</dbReference>
<keyword evidence="6 15" id="KW-0808">Transferase</keyword>
<dbReference type="Gene3D" id="3.40.50.150">
    <property type="entry name" value="Vaccinia Virus protein VP39"/>
    <property type="match status" value="1"/>
</dbReference>
<feature type="site" description="mRNA cap binding" evidence="17">
    <location>
        <position position="200"/>
    </location>
</feature>
<proteinExistence type="inferred from homology"/>
<sequence>MSTNVENLSHEHQDNAETQVGTGKDVYMEEKSDSAKTSNTDRKTEVLDRQNSQNDTKSHVRSLDSPDYPRRPQKRPTIRNEYCPQRPSNPSRNYAANDSYNRPQNRREKDVADTVRHHYNARPEMGLRNRRFSPIINLKRFNNWIKSVLINKFTPKKDLVLVLDMGCGKGGDLIKWDKVNVDGYVGIDIAEISVNQARRRYQNLDASFDAVFYSGDCFSTPIYKLLPPDQRRFDIVSLQFCMHYAFESEALARQMLENVSSVLPRGGIMVGTIPSSDRISYRASKMAPGTLQFGNAIYHVRFESPPNLSFRPPFGNKYFFYLEDAVSDVPEFVVPFEAFRALAEDYHLEMIWQKSFREIFMEEKNSTEFGPLLERMQVIDKNGNPGINGPEMEAADFYLAFAFEKRGV</sequence>
<dbReference type="InterPro" id="IPR029063">
    <property type="entry name" value="SAM-dependent_MTases_sf"/>
</dbReference>
<dbReference type="InterPro" id="IPR016899">
    <property type="entry name" value="mRNA_G-N7_MeTrfase_euk"/>
</dbReference>
<feature type="domain" description="MRNA cap 0 methyltransferase" evidence="19">
    <location>
        <begin position="133"/>
        <end position="406"/>
    </location>
</feature>
<feature type="site" description="mRNA cap binding" evidence="17">
    <location>
        <position position="169"/>
    </location>
</feature>
<dbReference type="GO" id="GO:0006370">
    <property type="term" value="P:7-methylguanosine mRNA capping"/>
    <property type="evidence" value="ECO:0000318"/>
    <property type="project" value="GO_Central"/>
</dbReference>
<dbReference type="VEuPathDB" id="FungiDB:SJAG_04034"/>
<dbReference type="OMA" id="LITGDCF"/>
<feature type="site" description="mRNA cap binding" evidence="17">
    <location>
        <position position="243"/>
    </location>
</feature>
<evidence type="ECO:0000256" key="16">
    <source>
        <dbReference type="PIRSR" id="PIRSR028762-1"/>
    </source>
</evidence>
<reference evidence="20 22" key="1">
    <citation type="journal article" date="2011" name="Science">
        <title>Comparative functional genomics of the fission yeasts.</title>
        <authorList>
            <person name="Rhind N."/>
            <person name="Chen Z."/>
            <person name="Yassour M."/>
            <person name="Thompson D.A."/>
            <person name="Haas B.J."/>
            <person name="Habib N."/>
            <person name="Wapinski I."/>
            <person name="Roy S."/>
            <person name="Lin M.F."/>
            <person name="Heiman D.I."/>
            <person name="Young S.K."/>
            <person name="Furuya K."/>
            <person name="Guo Y."/>
            <person name="Pidoux A."/>
            <person name="Chen H.M."/>
            <person name="Robbertse B."/>
            <person name="Goldberg J.M."/>
            <person name="Aoki K."/>
            <person name="Bayne E.H."/>
            <person name="Berlin A.M."/>
            <person name="Desjardins C.A."/>
            <person name="Dobbs E."/>
            <person name="Dukaj L."/>
            <person name="Fan L."/>
            <person name="FitzGerald M.G."/>
            <person name="French C."/>
            <person name="Gujja S."/>
            <person name="Hansen K."/>
            <person name="Keifenheim D."/>
            <person name="Levin J.Z."/>
            <person name="Mosher R.A."/>
            <person name="Mueller C.A."/>
            <person name="Pfiffner J."/>
            <person name="Priest M."/>
            <person name="Russ C."/>
            <person name="Smialowska A."/>
            <person name="Swoboda P."/>
            <person name="Sykes S.M."/>
            <person name="Vaughn M."/>
            <person name="Vengrova S."/>
            <person name="Yoder R."/>
            <person name="Zeng Q."/>
            <person name="Allshire R."/>
            <person name="Baulcombe D."/>
            <person name="Birren B.W."/>
            <person name="Brown W."/>
            <person name="Ekwall K."/>
            <person name="Kellis M."/>
            <person name="Leatherwood J."/>
            <person name="Levin H."/>
            <person name="Margalit H."/>
            <person name="Martienssen R."/>
            <person name="Nieduszynski C.A."/>
            <person name="Spatafora J.W."/>
            <person name="Friedman N."/>
            <person name="Dalgaard J.Z."/>
            <person name="Baumann P."/>
            <person name="Niki H."/>
            <person name="Regev A."/>
            <person name="Nusbaum C."/>
        </authorList>
    </citation>
    <scope>NUCLEOTIDE SEQUENCE [LARGE SCALE GENOMIC DNA]</scope>
    <source>
        <strain evidence="22">yFS275 / FY16936</strain>
    </source>
</reference>
<feature type="region of interest" description="Disordered" evidence="18">
    <location>
        <begin position="1"/>
        <end position="110"/>
    </location>
</feature>
<keyword evidence="8 15" id="KW-0694">RNA-binding</keyword>
<evidence type="ECO:0000256" key="4">
    <source>
        <dbReference type="ARBA" id="ARBA00022603"/>
    </source>
</evidence>
<protein>
    <recommendedName>
        <fullName evidence="14 15">mRNA cap guanine-N(7) methyltransferase</fullName>
        <ecNumber evidence="3 15">2.1.1.56</ecNumber>
    </recommendedName>
    <alternativeName>
        <fullName evidence="11 15">mRNA (guanine-N(7))-methyltransferase</fullName>
    </alternativeName>
    <alternativeName>
        <fullName evidence="12 15">mRNA cap methyltransferase</fullName>
    </alternativeName>
</protein>
<feature type="binding site" evidence="16">
    <location>
        <position position="166"/>
    </location>
    <ligand>
        <name>S-adenosyl-L-methionine</name>
        <dbReference type="ChEBI" id="CHEBI:59789"/>
    </ligand>
</feature>
<feature type="site" description="mRNA cap binding" evidence="17">
    <location>
        <position position="398"/>
    </location>
</feature>
<gene>
    <name evidence="21" type="primary">pcm1</name>
    <name evidence="20" type="ORF">SJAG_04034</name>
</gene>
<dbReference type="Pfam" id="PF03291">
    <property type="entry name" value="mRNA_G-N7_MeTrfase"/>
    <property type="match status" value="1"/>
</dbReference>
<feature type="site" description="mRNA cap binding" evidence="17">
    <location>
        <position position="331"/>
    </location>
</feature>
<evidence type="ECO:0000256" key="3">
    <source>
        <dbReference type="ARBA" id="ARBA00011926"/>
    </source>
</evidence>
<evidence type="ECO:0000313" key="22">
    <source>
        <dbReference type="Proteomes" id="UP000001744"/>
    </source>
</evidence>
<keyword evidence="10 15" id="KW-0539">Nucleus</keyword>
<evidence type="ECO:0000256" key="14">
    <source>
        <dbReference type="ARBA" id="ARBA00049739"/>
    </source>
</evidence>
<feature type="binding site" evidence="17">
    <location>
        <begin position="142"/>
        <end position="143"/>
    </location>
    <ligand>
        <name>mRNA</name>
        <dbReference type="ChEBI" id="CHEBI:33699"/>
    </ligand>
</feature>
<accession>B6K5Q9</accession>
<evidence type="ECO:0000256" key="17">
    <source>
        <dbReference type="PIRSR" id="PIRSR028762-2"/>
    </source>
</evidence>
<feature type="binding site" evidence="16">
    <location>
        <position position="188"/>
    </location>
    <ligand>
        <name>S-adenosyl-L-methionine</name>
        <dbReference type="ChEBI" id="CHEBI:59789"/>
    </ligand>
</feature>
<evidence type="ECO:0000256" key="18">
    <source>
        <dbReference type="SAM" id="MobiDB-lite"/>
    </source>
</evidence>
<comment type="catalytic activity">
    <reaction evidence="13">
        <text>a 5'-end (5'-triphosphoguanosine)-ribonucleoside in mRNA + S-adenosyl-L-methionine = a 5'-end (N(7)-methyl 5'-triphosphoguanosine)-ribonucleoside in mRNA + S-adenosyl-L-homocysteine</text>
        <dbReference type="Rhea" id="RHEA:67008"/>
        <dbReference type="Rhea" id="RHEA-COMP:17166"/>
        <dbReference type="Rhea" id="RHEA-COMP:17167"/>
        <dbReference type="ChEBI" id="CHEBI:57856"/>
        <dbReference type="ChEBI" id="CHEBI:59789"/>
        <dbReference type="ChEBI" id="CHEBI:156461"/>
        <dbReference type="ChEBI" id="CHEBI:167617"/>
        <dbReference type="EC" id="2.1.1.56"/>
    </reaction>
</comment>
<comment type="subcellular location">
    <subcellularLocation>
        <location evidence="2 15">Nucleus</location>
    </subcellularLocation>
</comment>
<keyword evidence="4 15" id="KW-0489">Methyltransferase</keyword>
<feature type="compositionally biased region" description="Basic and acidic residues" evidence="18">
    <location>
        <begin position="26"/>
        <end position="48"/>
    </location>
</feature>
<evidence type="ECO:0000256" key="2">
    <source>
        <dbReference type="ARBA" id="ARBA00004123"/>
    </source>
</evidence>
<evidence type="ECO:0000259" key="19">
    <source>
        <dbReference type="PROSITE" id="PS51562"/>
    </source>
</evidence>
<dbReference type="Proteomes" id="UP000001744">
    <property type="component" value="Unassembled WGS sequence"/>
</dbReference>
<evidence type="ECO:0000256" key="1">
    <source>
        <dbReference type="ARBA" id="ARBA00003378"/>
    </source>
</evidence>
<evidence type="ECO:0000313" key="20">
    <source>
        <dbReference type="EMBL" id="EEB08863.1"/>
    </source>
</evidence>
<dbReference type="EC" id="2.1.1.56" evidence="3 15"/>